<dbReference type="Pfam" id="PF04264">
    <property type="entry name" value="YceI"/>
    <property type="match status" value="1"/>
</dbReference>
<organism evidence="3 4">
    <name type="scientific">Ralstonia insidiosa</name>
    <dbReference type="NCBI Taxonomy" id="190721"/>
    <lineage>
        <taxon>Bacteria</taxon>
        <taxon>Pseudomonadati</taxon>
        <taxon>Pseudomonadota</taxon>
        <taxon>Betaproteobacteria</taxon>
        <taxon>Burkholderiales</taxon>
        <taxon>Burkholderiaceae</taxon>
        <taxon>Ralstonia</taxon>
    </lineage>
</organism>
<dbReference type="SUPFAM" id="SSF101874">
    <property type="entry name" value="YceI-like"/>
    <property type="match status" value="1"/>
</dbReference>
<feature type="chain" id="PRO_5032358237" evidence="1">
    <location>
        <begin position="32"/>
        <end position="192"/>
    </location>
</feature>
<evidence type="ECO:0000313" key="4">
    <source>
        <dbReference type="Proteomes" id="UP000575469"/>
    </source>
</evidence>
<protein>
    <submittedName>
        <fullName evidence="3">YceI family protein</fullName>
    </submittedName>
</protein>
<evidence type="ECO:0000256" key="1">
    <source>
        <dbReference type="SAM" id="SignalP"/>
    </source>
</evidence>
<dbReference type="InterPro" id="IPR007372">
    <property type="entry name" value="Lipid/polyisoprenoid-bd_YceI"/>
</dbReference>
<evidence type="ECO:0000313" key="3">
    <source>
        <dbReference type="EMBL" id="NMV39442.1"/>
    </source>
</evidence>
<evidence type="ECO:0000259" key="2">
    <source>
        <dbReference type="SMART" id="SM00867"/>
    </source>
</evidence>
<accession>A0A848NWK0</accession>
<dbReference type="AlphaFoldDB" id="A0A848NWK0"/>
<proteinExistence type="predicted"/>
<reference evidence="3 4" key="1">
    <citation type="submission" date="2020-04" db="EMBL/GenBank/DDBJ databases">
        <title>Ralstonia insidiosa genome sequencing and assembly.</title>
        <authorList>
            <person name="Martins R.C.R."/>
            <person name="Perdigao-Neto L.V."/>
            <person name="Levin A.S.S."/>
            <person name="Costa S.F."/>
        </authorList>
    </citation>
    <scope>NUCLEOTIDE SEQUENCE [LARGE SCALE GENOMIC DNA]</scope>
    <source>
        <strain evidence="3 4">5047</strain>
    </source>
</reference>
<feature type="domain" description="Lipid/polyisoprenoid-binding YceI-like" evidence="2">
    <location>
        <begin position="30"/>
        <end position="190"/>
    </location>
</feature>
<sequence length="192" mass="20275">MKRFVRPRAIALVAAGALSIAAVSASMSAMAQVDAAKSSVTATGKQLGVPMDIKFGKFDAAVNYNAANVAASTATVNIDINSVDVGSKDYNDELKKKDWFNAAQYPKATFVSSAFKPGANGKVDVVGKLTIKGVTQDVTAPVTFKQDGANQVFEGALPVKRNVFKIGDGEWKDTSVVADDVTIKFRIVIAKK</sequence>
<keyword evidence="1" id="KW-0732">Signal</keyword>
<dbReference type="SMART" id="SM00867">
    <property type="entry name" value="YceI"/>
    <property type="match status" value="1"/>
</dbReference>
<dbReference type="EMBL" id="JABBZM010000014">
    <property type="protein sequence ID" value="NMV39442.1"/>
    <property type="molecule type" value="Genomic_DNA"/>
</dbReference>
<gene>
    <name evidence="3" type="ORF">HGR00_16125</name>
</gene>
<dbReference type="InterPro" id="IPR036761">
    <property type="entry name" value="TTHA0802/YceI-like_sf"/>
</dbReference>
<dbReference type="Proteomes" id="UP000575469">
    <property type="component" value="Unassembled WGS sequence"/>
</dbReference>
<dbReference type="PANTHER" id="PTHR34406">
    <property type="entry name" value="PROTEIN YCEI"/>
    <property type="match status" value="1"/>
</dbReference>
<feature type="signal peptide" evidence="1">
    <location>
        <begin position="1"/>
        <end position="31"/>
    </location>
</feature>
<dbReference type="Gene3D" id="2.40.128.110">
    <property type="entry name" value="Lipid/polyisoprenoid-binding, YceI-like"/>
    <property type="match status" value="1"/>
</dbReference>
<comment type="caution">
    <text evidence="3">The sequence shown here is derived from an EMBL/GenBank/DDBJ whole genome shotgun (WGS) entry which is preliminary data.</text>
</comment>
<name>A0A848NWK0_9RALS</name>
<dbReference type="PANTHER" id="PTHR34406:SF1">
    <property type="entry name" value="PROTEIN YCEI"/>
    <property type="match status" value="1"/>
</dbReference>
<dbReference type="RefSeq" id="WP_104657285.1">
    <property type="nucleotide sequence ID" value="NZ_JABBZM010000014.1"/>
</dbReference>